<evidence type="ECO:0000313" key="1">
    <source>
        <dbReference type="EMBL" id="MBD2861632.1"/>
    </source>
</evidence>
<dbReference type="RefSeq" id="WP_190925795.1">
    <property type="nucleotide sequence ID" value="NZ_JACXJA010000006.1"/>
</dbReference>
<proteinExistence type="predicted"/>
<dbReference type="Proteomes" id="UP000639396">
    <property type="component" value="Unassembled WGS sequence"/>
</dbReference>
<protein>
    <submittedName>
        <fullName evidence="1">Uncharacterized protein</fullName>
    </submittedName>
</protein>
<dbReference type="EMBL" id="JACXJA010000006">
    <property type="protein sequence ID" value="MBD2861632.1"/>
    <property type="molecule type" value="Genomic_DNA"/>
</dbReference>
<accession>A0A927GZ17</accession>
<keyword evidence="2" id="KW-1185">Reference proteome</keyword>
<comment type="caution">
    <text evidence="1">The sequence shown here is derived from an EMBL/GenBank/DDBJ whole genome shotgun (WGS) entry which is preliminary data.</text>
</comment>
<name>A0A927GZ17_9BACL</name>
<organism evidence="1 2">
    <name type="scientific">Paenibacillus oceani</name>
    <dbReference type="NCBI Taxonomy" id="2772510"/>
    <lineage>
        <taxon>Bacteria</taxon>
        <taxon>Bacillati</taxon>
        <taxon>Bacillota</taxon>
        <taxon>Bacilli</taxon>
        <taxon>Bacillales</taxon>
        <taxon>Paenibacillaceae</taxon>
        <taxon>Paenibacillus</taxon>
    </lineage>
</organism>
<dbReference type="AlphaFoldDB" id="A0A927GZ17"/>
<reference evidence="1" key="1">
    <citation type="submission" date="2020-09" db="EMBL/GenBank/DDBJ databases">
        <title>A novel bacterium of genus Paenibacillus, isolated from South China Sea.</title>
        <authorList>
            <person name="Huang H."/>
            <person name="Mo K."/>
            <person name="Hu Y."/>
        </authorList>
    </citation>
    <scope>NUCLEOTIDE SEQUENCE</scope>
    <source>
        <strain evidence="1">IB182363</strain>
    </source>
</reference>
<sequence>MREAQQTVKWIADACDGDRQDTARVIPIGDAVEDFEVFYGKSENAALSRGDVIIKHQM</sequence>
<gene>
    <name evidence="1" type="ORF">IDH45_06450</name>
</gene>
<evidence type="ECO:0000313" key="2">
    <source>
        <dbReference type="Proteomes" id="UP000639396"/>
    </source>
</evidence>